<dbReference type="Proteomes" id="UP000189545">
    <property type="component" value="Chromosome"/>
</dbReference>
<evidence type="ECO:0000313" key="2">
    <source>
        <dbReference type="Proteomes" id="UP000189545"/>
    </source>
</evidence>
<sequence length="128" mass="13821">MKLTVFQFLIEKLSSVASFTNLGKTNLTLFLGSVFLLSLSDGLSVSVGGYVDIGELVALSDGLFAECLGVSLFSLLINPLVIEILWRLIHLIFKYLNSLGLSNCFPVLSSLEFSSIEHTAHGCRAPPA</sequence>
<name>A0A1S6HYX6_9GAMM</name>
<dbReference type="OrthoDB" id="6271188at2"/>
<evidence type="ECO:0000313" key="1">
    <source>
        <dbReference type="EMBL" id="AQS40709.1"/>
    </source>
</evidence>
<dbReference type="KEGG" id="spsw:Sps_05652"/>
<reference evidence="1 2" key="1">
    <citation type="submission" date="2016-03" db="EMBL/GenBank/DDBJ databases">
        <title>Complete genome sequence of Shewanella psychrophila WP2, a deep sea bacterium isolated from west Pacific sediment.</title>
        <authorList>
            <person name="Xu G."/>
            <person name="Jian H."/>
        </authorList>
    </citation>
    <scope>NUCLEOTIDE SEQUENCE [LARGE SCALE GENOMIC DNA]</scope>
    <source>
        <strain evidence="1 2">WP2</strain>
    </source>
</reference>
<organism evidence="1 2">
    <name type="scientific">Shewanella psychrophila</name>
    <dbReference type="NCBI Taxonomy" id="225848"/>
    <lineage>
        <taxon>Bacteria</taxon>
        <taxon>Pseudomonadati</taxon>
        <taxon>Pseudomonadota</taxon>
        <taxon>Gammaproteobacteria</taxon>
        <taxon>Alteromonadales</taxon>
        <taxon>Shewanellaceae</taxon>
        <taxon>Shewanella</taxon>
    </lineage>
</organism>
<dbReference type="AlphaFoldDB" id="A0A1S6HYX6"/>
<dbReference type="EMBL" id="CP014782">
    <property type="protein sequence ID" value="AQS40709.1"/>
    <property type="molecule type" value="Genomic_DNA"/>
</dbReference>
<keyword evidence="2" id="KW-1185">Reference proteome</keyword>
<proteinExistence type="predicted"/>
<dbReference type="STRING" id="225848.Sps_05652"/>
<gene>
    <name evidence="1" type="ORF">Sps_05652</name>
</gene>
<protein>
    <submittedName>
        <fullName evidence="1">Uncharacterized protein</fullName>
    </submittedName>
</protein>
<dbReference type="RefSeq" id="WP_077755476.1">
    <property type="nucleotide sequence ID" value="NZ_CP014782.1"/>
</dbReference>
<accession>A0A1S6HYX6</accession>